<feature type="compositionally biased region" description="Low complexity" evidence="1">
    <location>
        <begin position="47"/>
        <end position="57"/>
    </location>
</feature>
<keyword evidence="2" id="KW-1133">Transmembrane helix</keyword>
<dbReference type="RefSeq" id="WP_091725947.1">
    <property type="nucleotide sequence ID" value="NZ_LT629757.1"/>
</dbReference>
<name>A0A1H1MM45_9ACTN</name>
<reference evidence="4" key="1">
    <citation type="submission" date="2016-10" db="EMBL/GenBank/DDBJ databases">
        <authorList>
            <person name="Varghese N."/>
            <person name="Submissions S."/>
        </authorList>
    </citation>
    <scope>NUCLEOTIDE SEQUENCE [LARGE SCALE GENOMIC DNA]</scope>
    <source>
        <strain evidence="4">DSM 22127</strain>
    </source>
</reference>
<keyword evidence="4" id="KW-1185">Reference proteome</keyword>
<dbReference type="EMBL" id="LT629757">
    <property type="protein sequence ID" value="SDR87798.1"/>
    <property type="molecule type" value="Genomic_DNA"/>
</dbReference>
<protein>
    <submittedName>
        <fullName evidence="3">Uncharacterized protein</fullName>
    </submittedName>
</protein>
<organism evidence="3 4">
    <name type="scientific">Nocardioides scoriae</name>
    <dbReference type="NCBI Taxonomy" id="642780"/>
    <lineage>
        <taxon>Bacteria</taxon>
        <taxon>Bacillati</taxon>
        <taxon>Actinomycetota</taxon>
        <taxon>Actinomycetes</taxon>
        <taxon>Propionibacteriales</taxon>
        <taxon>Nocardioidaceae</taxon>
        <taxon>Nocardioides</taxon>
    </lineage>
</organism>
<evidence type="ECO:0000256" key="2">
    <source>
        <dbReference type="SAM" id="Phobius"/>
    </source>
</evidence>
<feature type="region of interest" description="Disordered" evidence="1">
    <location>
        <begin position="1"/>
        <end position="106"/>
    </location>
</feature>
<feature type="compositionally biased region" description="Basic and acidic residues" evidence="1">
    <location>
        <begin position="1"/>
        <end position="26"/>
    </location>
</feature>
<evidence type="ECO:0000313" key="3">
    <source>
        <dbReference type="EMBL" id="SDR87798.1"/>
    </source>
</evidence>
<sequence length="174" mass="18734">MSVPPDDERGPEPSDQQAERDAHEAAWEAIVANYGDRPAWEQPGSGTSTARPARDAPTTPPAPSLPPDEPDEPRSLPAPDQRSGGSVREPVEREEHFVPPPPPPVPRTTPPRLAAWIGLFGVPLFALASLLVGVSLPQWLSVVLMVWFVGGFVFLVASMRPGHHDDHDDDGAVL</sequence>
<keyword evidence="2" id="KW-0472">Membrane</keyword>
<proteinExistence type="predicted"/>
<keyword evidence="2" id="KW-0812">Transmembrane</keyword>
<accession>A0A1H1MM45</accession>
<gene>
    <name evidence="3" type="ORF">SAMN04488570_0621</name>
</gene>
<dbReference type="OrthoDB" id="3787269at2"/>
<dbReference type="Proteomes" id="UP000198859">
    <property type="component" value="Chromosome I"/>
</dbReference>
<feature type="compositionally biased region" description="Pro residues" evidence="1">
    <location>
        <begin position="58"/>
        <end position="67"/>
    </location>
</feature>
<evidence type="ECO:0000256" key="1">
    <source>
        <dbReference type="SAM" id="MobiDB-lite"/>
    </source>
</evidence>
<dbReference type="STRING" id="642780.SAMN04488570_0621"/>
<dbReference type="AlphaFoldDB" id="A0A1H1MM45"/>
<feature type="transmembrane region" description="Helical" evidence="2">
    <location>
        <begin position="113"/>
        <end position="133"/>
    </location>
</feature>
<evidence type="ECO:0000313" key="4">
    <source>
        <dbReference type="Proteomes" id="UP000198859"/>
    </source>
</evidence>
<feature type="transmembrane region" description="Helical" evidence="2">
    <location>
        <begin position="139"/>
        <end position="157"/>
    </location>
</feature>